<gene>
    <name evidence="8" type="ORF">FOMMEDRAFT_55305</name>
</gene>
<dbReference type="Pfam" id="PF00078">
    <property type="entry name" value="RVT_1"/>
    <property type="match status" value="1"/>
</dbReference>
<keyword evidence="4" id="KW-0255">Endonuclease</keyword>
<dbReference type="InterPro" id="IPR043128">
    <property type="entry name" value="Rev_trsase/Diguanyl_cyclase"/>
</dbReference>
<keyword evidence="2" id="KW-0548">Nucleotidyltransferase</keyword>
<keyword evidence="9" id="KW-1185">Reference proteome</keyword>
<dbReference type="PROSITE" id="PS50878">
    <property type="entry name" value="RT_POL"/>
    <property type="match status" value="1"/>
</dbReference>
<name>R7SF65_FOMME</name>
<protein>
    <submittedName>
        <fullName evidence="8">DNA/RNA polymerase</fullName>
    </submittedName>
</protein>
<evidence type="ECO:0000256" key="3">
    <source>
        <dbReference type="ARBA" id="ARBA00022722"/>
    </source>
</evidence>
<dbReference type="EMBL" id="JH718901">
    <property type="protein sequence ID" value="EJC97366.1"/>
    <property type="molecule type" value="Genomic_DNA"/>
</dbReference>
<evidence type="ECO:0000313" key="9">
    <source>
        <dbReference type="Proteomes" id="UP000053630"/>
    </source>
</evidence>
<dbReference type="GO" id="GO:0003964">
    <property type="term" value="F:RNA-directed DNA polymerase activity"/>
    <property type="evidence" value="ECO:0007669"/>
    <property type="project" value="UniProtKB-KW"/>
</dbReference>
<evidence type="ECO:0000256" key="6">
    <source>
        <dbReference type="ARBA" id="ARBA00022918"/>
    </source>
</evidence>
<proteinExistence type="predicted"/>
<dbReference type="GeneID" id="18679409"/>
<feature type="non-terminal residue" evidence="8">
    <location>
        <position position="1"/>
    </location>
</feature>
<evidence type="ECO:0000256" key="2">
    <source>
        <dbReference type="ARBA" id="ARBA00022695"/>
    </source>
</evidence>
<accession>R7SF65</accession>
<dbReference type="Gene3D" id="3.30.70.270">
    <property type="match status" value="2"/>
</dbReference>
<sequence length="277" mass="32274">ATYQALMNHIFQPYLGDWMDIYLDDLVIYSDTIKDHMQHLRTVIDILHKEKFYLSEHKMQLFQKELKILGHIIDDQGIRMDPHKVDSIQQWKVPTNKDLLQGFLGSVGYLAPNIPQLHISTGILSKIAGETTFFRWTFTEQQVFDQIVKLVSDFRHNHRIVLDYSKNAPPINIVTDASASGIGGIVSQGHDWKDSKIAVFFSVKLNPAQQNYLVHNVELLAGVETMLRHKNLLQGMHFFWYTNYRVLEHILRQPVLSGRQARWLEKISDFDFIVKYI</sequence>
<dbReference type="PANTHER" id="PTHR37984">
    <property type="entry name" value="PROTEIN CBG26694"/>
    <property type="match status" value="1"/>
</dbReference>
<dbReference type="KEGG" id="fme:FOMMEDRAFT_55305"/>
<dbReference type="InterPro" id="IPR043502">
    <property type="entry name" value="DNA/RNA_pol_sf"/>
</dbReference>
<evidence type="ECO:0000256" key="5">
    <source>
        <dbReference type="ARBA" id="ARBA00022801"/>
    </source>
</evidence>
<dbReference type="Proteomes" id="UP000053630">
    <property type="component" value="Unassembled WGS sequence"/>
</dbReference>
<keyword evidence="1" id="KW-0808">Transferase</keyword>
<evidence type="ECO:0000259" key="7">
    <source>
        <dbReference type="PROSITE" id="PS50878"/>
    </source>
</evidence>
<dbReference type="AlphaFoldDB" id="R7SF65"/>
<keyword evidence="6" id="KW-0695">RNA-directed DNA polymerase</keyword>
<keyword evidence="3" id="KW-0540">Nuclease</keyword>
<dbReference type="OMA" id="GARFRIC"/>
<feature type="non-terminal residue" evidence="8">
    <location>
        <position position="277"/>
    </location>
</feature>
<dbReference type="PANTHER" id="PTHR37984:SF5">
    <property type="entry name" value="PROTEIN NYNRIN-LIKE"/>
    <property type="match status" value="1"/>
</dbReference>
<dbReference type="InterPro" id="IPR000477">
    <property type="entry name" value="RT_dom"/>
</dbReference>
<feature type="domain" description="Reverse transcriptase" evidence="7">
    <location>
        <begin position="1"/>
        <end position="73"/>
    </location>
</feature>
<dbReference type="GO" id="GO:0004519">
    <property type="term" value="F:endonuclease activity"/>
    <property type="evidence" value="ECO:0007669"/>
    <property type="project" value="UniProtKB-KW"/>
</dbReference>
<dbReference type="RefSeq" id="XP_007272371.1">
    <property type="nucleotide sequence ID" value="XM_007272309.1"/>
</dbReference>
<evidence type="ECO:0000256" key="1">
    <source>
        <dbReference type="ARBA" id="ARBA00022679"/>
    </source>
</evidence>
<dbReference type="SUPFAM" id="SSF56672">
    <property type="entry name" value="DNA/RNA polymerases"/>
    <property type="match status" value="1"/>
</dbReference>
<organism evidence="8 9">
    <name type="scientific">Fomitiporia mediterranea (strain MF3/22)</name>
    <name type="common">Grapevine white-rot fungus</name>
    <dbReference type="NCBI Taxonomy" id="694068"/>
    <lineage>
        <taxon>Eukaryota</taxon>
        <taxon>Fungi</taxon>
        <taxon>Dikarya</taxon>
        <taxon>Basidiomycota</taxon>
        <taxon>Agaricomycotina</taxon>
        <taxon>Agaricomycetes</taxon>
        <taxon>Hymenochaetales</taxon>
        <taxon>Hymenochaetaceae</taxon>
        <taxon>Fomitiporia</taxon>
    </lineage>
</organism>
<evidence type="ECO:0000256" key="4">
    <source>
        <dbReference type="ARBA" id="ARBA00022759"/>
    </source>
</evidence>
<dbReference type="OrthoDB" id="1750432at2759"/>
<reference evidence="9" key="1">
    <citation type="journal article" date="2012" name="Science">
        <title>The Paleozoic origin of enzymatic lignin decomposition reconstructed from 31 fungal genomes.</title>
        <authorList>
            <person name="Floudas D."/>
            <person name="Binder M."/>
            <person name="Riley R."/>
            <person name="Barry K."/>
            <person name="Blanchette R.A."/>
            <person name="Henrissat B."/>
            <person name="Martinez A.T."/>
            <person name="Otillar R."/>
            <person name="Spatafora J.W."/>
            <person name="Yadav J.S."/>
            <person name="Aerts A."/>
            <person name="Benoit I."/>
            <person name="Boyd A."/>
            <person name="Carlson A."/>
            <person name="Copeland A."/>
            <person name="Coutinho P.M."/>
            <person name="de Vries R.P."/>
            <person name="Ferreira P."/>
            <person name="Findley K."/>
            <person name="Foster B."/>
            <person name="Gaskell J."/>
            <person name="Glotzer D."/>
            <person name="Gorecki P."/>
            <person name="Heitman J."/>
            <person name="Hesse C."/>
            <person name="Hori C."/>
            <person name="Igarashi K."/>
            <person name="Jurgens J.A."/>
            <person name="Kallen N."/>
            <person name="Kersten P."/>
            <person name="Kohler A."/>
            <person name="Kuees U."/>
            <person name="Kumar T.K.A."/>
            <person name="Kuo A."/>
            <person name="LaButti K."/>
            <person name="Larrondo L.F."/>
            <person name="Lindquist E."/>
            <person name="Ling A."/>
            <person name="Lombard V."/>
            <person name="Lucas S."/>
            <person name="Lundell T."/>
            <person name="Martin R."/>
            <person name="McLaughlin D.J."/>
            <person name="Morgenstern I."/>
            <person name="Morin E."/>
            <person name="Murat C."/>
            <person name="Nagy L.G."/>
            <person name="Nolan M."/>
            <person name="Ohm R.A."/>
            <person name="Patyshakuliyeva A."/>
            <person name="Rokas A."/>
            <person name="Ruiz-Duenas F.J."/>
            <person name="Sabat G."/>
            <person name="Salamov A."/>
            <person name="Samejima M."/>
            <person name="Schmutz J."/>
            <person name="Slot J.C."/>
            <person name="St John F."/>
            <person name="Stenlid J."/>
            <person name="Sun H."/>
            <person name="Sun S."/>
            <person name="Syed K."/>
            <person name="Tsang A."/>
            <person name="Wiebenga A."/>
            <person name="Young D."/>
            <person name="Pisabarro A."/>
            <person name="Eastwood D.C."/>
            <person name="Martin F."/>
            <person name="Cullen D."/>
            <person name="Grigoriev I.V."/>
            <person name="Hibbett D.S."/>
        </authorList>
    </citation>
    <scope>NUCLEOTIDE SEQUENCE [LARGE SCALE GENOMIC DNA]</scope>
    <source>
        <strain evidence="9">MF3/22</strain>
    </source>
</reference>
<dbReference type="InterPro" id="IPR050951">
    <property type="entry name" value="Retrovirus_Pol_polyprotein"/>
</dbReference>
<dbReference type="InterPro" id="IPR041373">
    <property type="entry name" value="RT_RNaseH"/>
</dbReference>
<keyword evidence="5" id="KW-0378">Hydrolase</keyword>
<dbReference type="CDD" id="cd01647">
    <property type="entry name" value="RT_LTR"/>
    <property type="match status" value="1"/>
</dbReference>
<dbReference type="GO" id="GO:0016787">
    <property type="term" value="F:hydrolase activity"/>
    <property type="evidence" value="ECO:0007669"/>
    <property type="project" value="UniProtKB-KW"/>
</dbReference>
<dbReference type="Pfam" id="PF17917">
    <property type="entry name" value="RT_RNaseH"/>
    <property type="match status" value="1"/>
</dbReference>
<dbReference type="eggNOG" id="KOG0017">
    <property type="taxonomic scope" value="Eukaryota"/>
</dbReference>
<dbReference type="CDD" id="cd09274">
    <property type="entry name" value="RNase_HI_RT_Ty3"/>
    <property type="match status" value="1"/>
</dbReference>
<evidence type="ECO:0000313" key="8">
    <source>
        <dbReference type="EMBL" id="EJC97366.1"/>
    </source>
</evidence>